<dbReference type="InParanoid" id="F1ZB80"/>
<dbReference type="HOGENOM" id="CLU_064263_0_0_5"/>
<dbReference type="AlphaFoldDB" id="F1ZB80"/>
<dbReference type="SUPFAM" id="SSF51658">
    <property type="entry name" value="Xylose isomerase-like"/>
    <property type="match status" value="1"/>
</dbReference>
<comment type="caution">
    <text evidence="1">The sequence shown here is derived from an EMBL/GenBank/DDBJ whole genome shotgun (WGS) entry which is preliminary data.</text>
</comment>
<dbReference type="Proteomes" id="UP000004728">
    <property type="component" value="Unassembled WGS sequence"/>
</dbReference>
<dbReference type="EMBL" id="AEWJ01000044">
    <property type="protein sequence ID" value="EGD58053.1"/>
    <property type="molecule type" value="Genomic_DNA"/>
</dbReference>
<dbReference type="eggNOG" id="COG3220">
    <property type="taxonomic scope" value="Bacteria"/>
</dbReference>
<protein>
    <submittedName>
        <fullName evidence="1">Uncharacterized protein</fullName>
    </submittedName>
</protein>
<dbReference type="RefSeq" id="WP_008067478.1">
    <property type="nucleotide sequence ID" value="NZ_AQWK01000006.1"/>
</dbReference>
<keyword evidence="2" id="KW-1185">Reference proteome</keyword>
<organism evidence="1 2">
    <name type="scientific">Novosphingobium nitrogenifigens DSM 19370</name>
    <dbReference type="NCBI Taxonomy" id="983920"/>
    <lineage>
        <taxon>Bacteria</taxon>
        <taxon>Pseudomonadati</taxon>
        <taxon>Pseudomonadota</taxon>
        <taxon>Alphaproteobacteria</taxon>
        <taxon>Sphingomonadales</taxon>
        <taxon>Sphingomonadaceae</taxon>
        <taxon>Novosphingobium</taxon>
    </lineage>
</organism>
<dbReference type="InterPro" id="IPR007801">
    <property type="entry name" value="MbnB/TglH/ChrH"/>
</dbReference>
<evidence type="ECO:0000313" key="1">
    <source>
        <dbReference type="EMBL" id="EGD58053.1"/>
    </source>
</evidence>
<dbReference type="OrthoDB" id="9763101at2"/>
<dbReference type="Pfam" id="PF05114">
    <property type="entry name" value="MbnB_TglH_ChrH"/>
    <property type="match status" value="1"/>
</dbReference>
<evidence type="ECO:0000313" key="2">
    <source>
        <dbReference type="Proteomes" id="UP000004728"/>
    </source>
</evidence>
<reference evidence="1 2" key="1">
    <citation type="journal article" date="2012" name="J. Bacteriol.">
        <title>Draft Genome Sequence of Novosphingobium nitrogenifigens Y88T.</title>
        <authorList>
            <person name="Strabala T.J."/>
            <person name="Macdonald L."/>
            <person name="Liu V."/>
            <person name="Smit A.M."/>
        </authorList>
    </citation>
    <scope>NUCLEOTIDE SEQUENCE [LARGE SCALE GENOMIC DNA]</scope>
    <source>
        <strain evidence="1 2">DSM 19370</strain>
    </source>
</reference>
<dbReference type="PANTHER" id="PTHR42194">
    <property type="entry name" value="UPF0276 PROTEIN HI_1600"/>
    <property type="match status" value="1"/>
</dbReference>
<dbReference type="Gene3D" id="3.20.20.150">
    <property type="entry name" value="Divalent-metal-dependent TIM barrel enzymes"/>
    <property type="match status" value="1"/>
</dbReference>
<name>F1ZB80_9SPHN</name>
<proteinExistence type="predicted"/>
<dbReference type="STRING" id="983920.Y88_0105"/>
<dbReference type="PANTHER" id="PTHR42194:SF1">
    <property type="entry name" value="UPF0276 PROTEIN HI_1600"/>
    <property type="match status" value="1"/>
</dbReference>
<sequence>MPMSSSLPIPALGAFGLGMRRPHYGAYIDGTAPVDFFEVISENFMGVAGRPRDTLLRARANYPMALHGVSLSVGSADGPNHAYLDKLKTLVDMIEPSIVSDHLCWTGIDGFNSHDLLPVPLTEEALDTVCRAVSITQDHLGRRMLLENPSSYIAFPGTMPEWEFLSEMVRRTGCGLLLDVNNIFVSATNHGLDPLSWLDNLPLGAVGQIHLAGHSMGAHGLVDTHDQPVTDEVWALYAETIRRTGPVPTMIERDGNIPELDELVVELDLARDAAQTETVQTGELAA</sequence>
<gene>
    <name evidence="1" type="ORF">Y88_0105</name>
</gene>
<dbReference type="NCBIfam" id="NF003818">
    <property type="entry name" value="PRK05409.1"/>
    <property type="match status" value="1"/>
</dbReference>
<accession>F1ZB80</accession>
<dbReference type="InterPro" id="IPR036237">
    <property type="entry name" value="Xyl_isomerase-like_sf"/>
</dbReference>